<dbReference type="AlphaFoldDB" id="A0A4Q7NQ36"/>
<comment type="caution">
    <text evidence="5">The sequence shown here is derived from an EMBL/GenBank/DDBJ whole genome shotgun (WGS) entry which is preliminary data.</text>
</comment>
<dbReference type="Gene3D" id="3.40.50.2300">
    <property type="match status" value="2"/>
</dbReference>
<evidence type="ECO:0000256" key="1">
    <source>
        <dbReference type="ARBA" id="ARBA00023015"/>
    </source>
</evidence>
<dbReference type="EMBL" id="SGXD01000003">
    <property type="protein sequence ID" value="RZS87421.1"/>
    <property type="molecule type" value="Genomic_DNA"/>
</dbReference>
<dbReference type="PANTHER" id="PTHR30146:SF109">
    <property type="entry name" value="HTH-TYPE TRANSCRIPTIONAL REGULATOR GALS"/>
    <property type="match status" value="1"/>
</dbReference>
<dbReference type="InterPro" id="IPR046335">
    <property type="entry name" value="LacI/GalR-like_sensor"/>
</dbReference>
<dbReference type="GO" id="GO:0003700">
    <property type="term" value="F:DNA-binding transcription factor activity"/>
    <property type="evidence" value="ECO:0007669"/>
    <property type="project" value="TreeGrafter"/>
</dbReference>
<keyword evidence="6" id="KW-1185">Reference proteome</keyword>
<dbReference type="PROSITE" id="PS00356">
    <property type="entry name" value="HTH_LACI_1"/>
    <property type="match status" value="1"/>
</dbReference>
<feature type="domain" description="HTH lacI-type" evidence="4">
    <location>
        <begin position="5"/>
        <end position="59"/>
    </location>
</feature>
<evidence type="ECO:0000256" key="3">
    <source>
        <dbReference type="ARBA" id="ARBA00023163"/>
    </source>
</evidence>
<dbReference type="PROSITE" id="PS50932">
    <property type="entry name" value="HTH_LACI_2"/>
    <property type="match status" value="1"/>
</dbReference>
<gene>
    <name evidence="5" type="ORF">EV189_2851</name>
</gene>
<dbReference type="SUPFAM" id="SSF53822">
    <property type="entry name" value="Periplasmic binding protein-like I"/>
    <property type="match status" value="1"/>
</dbReference>
<dbReference type="Pfam" id="PF13377">
    <property type="entry name" value="Peripla_BP_3"/>
    <property type="match status" value="1"/>
</dbReference>
<dbReference type="Proteomes" id="UP000293638">
    <property type="component" value="Unassembled WGS sequence"/>
</dbReference>
<dbReference type="PANTHER" id="PTHR30146">
    <property type="entry name" value="LACI-RELATED TRANSCRIPTIONAL REPRESSOR"/>
    <property type="match status" value="1"/>
</dbReference>
<keyword evidence="2" id="KW-0238">DNA-binding</keyword>
<dbReference type="CDD" id="cd01392">
    <property type="entry name" value="HTH_LacI"/>
    <property type="match status" value="1"/>
</dbReference>
<protein>
    <submittedName>
        <fullName evidence="5">LacI family transcriptional regulator</fullName>
    </submittedName>
</protein>
<evidence type="ECO:0000259" key="4">
    <source>
        <dbReference type="PROSITE" id="PS50932"/>
    </source>
</evidence>
<organism evidence="5 6">
    <name type="scientific">Motilibacter rhizosphaerae</name>
    <dbReference type="NCBI Taxonomy" id="598652"/>
    <lineage>
        <taxon>Bacteria</taxon>
        <taxon>Bacillati</taxon>
        <taxon>Actinomycetota</taxon>
        <taxon>Actinomycetes</taxon>
        <taxon>Motilibacterales</taxon>
        <taxon>Motilibacteraceae</taxon>
        <taxon>Motilibacter</taxon>
    </lineage>
</organism>
<keyword evidence="3" id="KW-0804">Transcription</keyword>
<dbReference type="InterPro" id="IPR010982">
    <property type="entry name" value="Lambda_DNA-bd_dom_sf"/>
</dbReference>
<proteinExistence type="predicted"/>
<dbReference type="InterPro" id="IPR000843">
    <property type="entry name" value="HTH_LacI"/>
</dbReference>
<keyword evidence="1" id="KW-0805">Transcription regulation</keyword>
<evidence type="ECO:0000313" key="6">
    <source>
        <dbReference type="Proteomes" id="UP000293638"/>
    </source>
</evidence>
<reference evidence="5 6" key="1">
    <citation type="submission" date="2019-02" db="EMBL/GenBank/DDBJ databases">
        <title>Genomic Encyclopedia of Type Strains, Phase IV (KMG-IV): sequencing the most valuable type-strain genomes for metagenomic binning, comparative biology and taxonomic classification.</title>
        <authorList>
            <person name="Goeker M."/>
        </authorList>
    </citation>
    <scope>NUCLEOTIDE SEQUENCE [LARGE SCALE GENOMIC DNA]</scope>
    <source>
        <strain evidence="5 6">DSM 45622</strain>
    </source>
</reference>
<dbReference type="GO" id="GO:0000976">
    <property type="term" value="F:transcription cis-regulatory region binding"/>
    <property type="evidence" value="ECO:0007669"/>
    <property type="project" value="TreeGrafter"/>
</dbReference>
<name>A0A4Q7NQ36_9ACTN</name>
<dbReference type="SMART" id="SM00354">
    <property type="entry name" value="HTH_LACI"/>
    <property type="match status" value="1"/>
</dbReference>
<dbReference type="RefSeq" id="WP_231116381.1">
    <property type="nucleotide sequence ID" value="NZ_SGXD01000003.1"/>
</dbReference>
<sequence>MARAATMRDVASRAGVSHQTVSRVLNDSPAVLPETRERVLAAISDLGYRRNVAARALVTRRSQTIGVVNFGDRLYGPTAALYAIEQAARQQDYFVSMLNDRALDGGSIGESLGRLAEQGVEGVVVIAPQQRGQEALARLEAFPAVVIDGHPDCGAPRVYVDQELGGRLATEHLLEQGVETVWHLAGPPDWVEAESRVRGWRAALADAGRAEPPLLRGDWSADSGYALGQKLARDPEVRAVFVANDQMALGFLRALREAGRQCPGDVLVVGYDDLPESAFFWPPLTTVRQDFEALGRRSIALLLSQIEGNRAHHSETIAPSLVVRTSSAPPRGRVIRMRTAGPRG</sequence>
<dbReference type="CDD" id="cd01574">
    <property type="entry name" value="PBP1_LacI"/>
    <property type="match status" value="1"/>
</dbReference>
<accession>A0A4Q7NQ36</accession>
<evidence type="ECO:0000256" key="2">
    <source>
        <dbReference type="ARBA" id="ARBA00023125"/>
    </source>
</evidence>
<dbReference type="PRINTS" id="PR00036">
    <property type="entry name" value="HTHLACI"/>
</dbReference>
<dbReference type="Gene3D" id="1.10.260.40">
    <property type="entry name" value="lambda repressor-like DNA-binding domains"/>
    <property type="match status" value="1"/>
</dbReference>
<dbReference type="InterPro" id="IPR028082">
    <property type="entry name" value="Peripla_BP_I"/>
</dbReference>
<evidence type="ECO:0000313" key="5">
    <source>
        <dbReference type="EMBL" id="RZS87421.1"/>
    </source>
</evidence>
<dbReference type="Pfam" id="PF00356">
    <property type="entry name" value="LacI"/>
    <property type="match status" value="1"/>
</dbReference>
<dbReference type="SUPFAM" id="SSF47413">
    <property type="entry name" value="lambda repressor-like DNA-binding domains"/>
    <property type="match status" value="1"/>
</dbReference>